<evidence type="ECO:0000256" key="2">
    <source>
        <dbReference type="ARBA" id="ARBA00007783"/>
    </source>
</evidence>
<dbReference type="InterPro" id="IPR047817">
    <property type="entry name" value="ABC2_TM_bact-type"/>
</dbReference>
<protein>
    <recommendedName>
        <fullName evidence="8">Transport permease protein</fullName>
    </recommendedName>
</protein>
<dbReference type="PANTHER" id="PTHR30413:SF10">
    <property type="entry name" value="CAPSULE POLYSACCHARIDE EXPORT INNER-MEMBRANE PROTEIN CTRC"/>
    <property type="match status" value="1"/>
</dbReference>
<evidence type="ECO:0000256" key="5">
    <source>
        <dbReference type="ARBA" id="ARBA00022692"/>
    </source>
</evidence>
<evidence type="ECO:0000259" key="9">
    <source>
        <dbReference type="PROSITE" id="PS51012"/>
    </source>
</evidence>
<gene>
    <name evidence="10" type="ORF">GCM10009681_35720</name>
</gene>
<dbReference type="PANTHER" id="PTHR30413">
    <property type="entry name" value="INNER MEMBRANE TRANSPORT PERMEASE"/>
    <property type="match status" value="1"/>
</dbReference>
<keyword evidence="5 8" id="KW-0812">Transmembrane</keyword>
<keyword evidence="4 8" id="KW-1003">Cell membrane</keyword>
<dbReference type="RefSeq" id="WP_344082998.1">
    <property type="nucleotide sequence ID" value="NZ_BAAALS010000017.1"/>
</dbReference>
<dbReference type="Proteomes" id="UP001500655">
    <property type="component" value="Unassembled WGS sequence"/>
</dbReference>
<dbReference type="EMBL" id="BAAALS010000017">
    <property type="protein sequence ID" value="GAA1761414.1"/>
    <property type="molecule type" value="Genomic_DNA"/>
</dbReference>
<feature type="transmembrane region" description="Helical" evidence="8">
    <location>
        <begin position="143"/>
        <end position="169"/>
    </location>
</feature>
<feature type="transmembrane region" description="Helical" evidence="8">
    <location>
        <begin position="239"/>
        <end position="260"/>
    </location>
</feature>
<sequence>MTSNIVAVWQSRSVLGLLVRRDLTVKYQQSVLGYLWSLLEPLAVAATYWFVFGYLYNTRGALDGAPYLVFLASGLFAWQWTSAVLGEATTALTAQSRLITTIKVPRQVFPIGRVFGKFFEYLAALPVVFLVAGIYAILGDYHFTWHILILPFAIAVQGVFLIGIALLLSSANVLLRDVERFIRLLNRILFYSAPIIYPLAMVEKAGMPGWVMAIYQANPLVGITQLHHSAFLPQEFPNATLLATTLTECVIIFLVGWFFFRRVEPAVLKEL</sequence>
<feature type="transmembrane region" description="Helical" evidence="8">
    <location>
        <begin position="114"/>
        <end position="137"/>
    </location>
</feature>
<reference evidence="10 11" key="1">
    <citation type="journal article" date="2019" name="Int. J. Syst. Evol. Microbiol.">
        <title>The Global Catalogue of Microorganisms (GCM) 10K type strain sequencing project: providing services to taxonomists for standard genome sequencing and annotation.</title>
        <authorList>
            <consortium name="The Broad Institute Genomics Platform"/>
            <consortium name="The Broad Institute Genome Sequencing Center for Infectious Disease"/>
            <person name="Wu L."/>
            <person name="Ma J."/>
        </authorList>
    </citation>
    <scope>NUCLEOTIDE SEQUENCE [LARGE SCALE GENOMIC DNA]</scope>
    <source>
        <strain evidence="10 11">JCM 13249</strain>
    </source>
</reference>
<evidence type="ECO:0000256" key="1">
    <source>
        <dbReference type="ARBA" id="ARBA00004651"/>
    </source>
</evidence>
<feature type="transmembrane region" description="Helical" evidence="8">
    <location>
        <begin position="31"/>
        <end position="55"/>
    </location>
</feature>
<comment type="caution">
    <text evidence="10">The sequence shown here is derived from an EMBL/GenBank/DDBJ whole genome shotgun (WGS) entry which is preliminary data.</text>
</comment>
<evidence type="ECO:0000313" key="11">
    <source>
        <dbReference type="Proteomes" id="UP001500655"/>
    </source>
</evidence>
<keyword evidence="11" id="KW-1185">Reference proteome</keyword>
<evidence type="ECO:0000256" key="7">
    <source>
        <dbReference type="ARBA" id="ARBA00023136"/>
    </source>
</evidence>
<evidence type="ECO:0000256" key="6">
    <source>
        <dbReference type="ARBA" id="ARBA00022989"/>
    </source>
</evidence>
<keyword evidence="7 8" id="KW-0472">Membrane</keyword>
<dbReference type="Pfam" id="PF01061">
    <property type="entry name" value="ABC2_membrane"/>
    <property type="match status" value="1"/>
</dbReference>
<dbReference type="InterPro" id="IPR013525">
    <property type="entry name" value="ABC2_TM"/>
</dbReference>
<keyword evidence="6 8" id="KW-1133">Transmembrane helix</keyword>
<comment type="similarity">
    <text evidence="2 8">Belongs to the ABC-2 integral membrane protein family.</text>
</comment>
<organism evidence="10 11">
    <name type="scientific">Luedemannella helvata</name>
    <dbReference type="NCBI Taxonomy" id="349315"/>
    <lineage>
        <taxon>Bacteria</taxon>
        <taxon>Bacillati</taxon>
        <taxon>Actinomycetota</taxon>
        <taxon>Actinomycetes</taxon>
        <taxon>Micromonosporales</taxon>
        <taxon>Micromonosporaceae</taxon>
        <taxon>Luedemannella</taxon>
    </lineage>
</organism>
<evidence type="ECO:0000313" key="10">
    <source>
        <dbReference type="EMBL" id="GAA1761414.1"/>
    </source>
</evidence>
<evidence type="ECO:0000256" key="3">
    <source>
        <dbReference type="ARBA" id="ARBA00022448"/>
    </source>
</evidence>
<feature type="transmembrane region" description="Helical" evidence="8">
    <location>
        <begin position="67"/>
        <end position="93"/>
    </location>
</feature>
<proteinExistence type="inferred from homology"/>
<feature type="domain" description="ABC transmembrane type-2" evidence="9">
    <location>
        <begin position="32"/>
        <end position="263"/>
    </location>
</feature>
<evidence type="ECO:0000256" key="8">
    <source>
        <dbReference type="RuleBase" id="RU361157"/>
    </source>
</evidence>
<evidence type="ECO:0000256" key="4">
    <source>
        <dbReference type="ARBA" id="ARBA00022475"/>
    </source>
</evidence>
<dbReference type="PROSITE" id="PS51012">
    <property type="entry name" value="ABC_TM2"/>
    <property type="match status" value="1"/>
</dbReference>
<keyword evidence="3 8" id="KW-0813">Transport</keyword>
<feature type="transmembrane region" description="Helical" evidence="8">
    <location>
        <begin position="181"/>
        <end position="200"/>
    </location>
</feature>
<accession>A0ABN2KQQ3</accession>
<name>A0ABN2KQQ3_9ACTN</name>
<comment type="subcellular location">
    <subcellularLocation>
        <location evidence="1 8">Cell membrane</location>
        <topology evidence="1 8">Multi-pass membrane protein</topology>
    </subcellularLocation>
</comment>